<feature type="non-terminal residue" evidence="4">
    <location>
        <position position="369"/>
    </location>
</feature>
<comment type="pathway">
    <text evidence="1">Protein modification; protein glycosylation.</text>
</comment>
<evidence type="ECO:0000256" key="2">
    <source>
        <dbReference type="ARBA" id="ARBA00022676"/>
    </source>
</evidence>
<dbReference type="STRING" id="4795.A0A225UJD0"/>
<dbReference type="Gene3D" id="3.40.50.2000">
    <property type="entry name" value="Glycogen Phosphorylase B"/>
    <property type="match status" value="1"/>
</dbReference>
<evidence type="ECO:0000313" key="5">
    <source>
        <dbReference type="Proteomes" id="UP000198211"/>
    </source>
</evidence>
<sequence>MITPSGSTEEFNRVSLSKTESELRPEYAAYLQYTITPPTMFIGYQGIDVLPIQQAINQLRTAVFPSLSSSFKPPSDRSEGSLLELRQIGFISSWFRVHSVGKLLLGVVQNIDRAKFHVIIYHCVHFLGDADEITEAFKHTADEYVTLPKSQDAAVEILRKAQLDVAIFPELGMDEWTVLLSHNRVAPIQCVFWGHPITTGNPHIDYFISSEHFTSEHFDEPSPTIEQQLKLANYHRSSFSEQIILFRGLSTIFTEPKPLAAESKGITRTRLYLPTNRNIYFCPQTLMKLHPAFDEALAGILEHDSKAVIVLLASDTQIVWMERLRRRFRQRFGQNYRRVLFLPTLPFAEFQALLSLADVVLDPFPFGGG</sequence>
<evidence type="ECO:0000313" key="4">
    <source>
        <dbReference type="EMBL" id="OWY92239.1"/>
    </source>
</evidence>
<name>A0A225UJD0_9STRA</name>
<dbReference type="EMBL" id="NBNE01018500">
    <property type="protein sequence ID" value="OWY92239.1"/>
    <property type="molecule type" value="Genomic_DNA"/>
</dbReference>
<dbReference type="PANTHER" id="PTHR44835:SF1">
    <property type="entry name" value="PROTEIN O-GLCNAC TRANSFERASE"/>
    <property type="match status" value="1"/>
</dbReference>
<keyword evidence="3" id="KW-0808">Transferase</keyword>
<keyword evidence="2" id="KW-0328">Glycosyltransferase</keyword>
<dbReference type="InterPro" id="IPR051939">
    <property type="entry name" value="Glycosyltr_41/O-GlcNAc_trsf"/>
</dbReference>
<gene>
    <name evidence="4" type="ORF">PHMEG_00038834</name>
</gene>
<dbReference type="OrthoDB" id="9991317at2759"/>
<dbReference type="GO" id="GO:0016757">
    <property type="term" value="F:glycosyltransferase activity"/>
    <property type="evidence" value="ECO:0007669"/>
    <property type="project" value="UniProtKB-KW"/>
</dbReference>
<reference evidence="5" key="1">
    <citation type="submission" date="2017-03" db="EMBL/GenBank/DDBJ databases">
        <title>Phytopthora megakarya and P. palmivora, two closely related causual agents of cacao black pod achieved similar genome size and gene model numbers by different mechanisms.</title>
        <authorList>
            <person name="Ali S."/>
            <person name="Shao J."/>
            <person name="Larry D.J."/>
            <person name="Kronmiller B."/>
            <person name="Shen D."/>
            <person name="Strem M.D."/>
            <person name="Melnick R.L."/>
            <person name="Guiltinan M.J."/>
            <person name="Tyler B.M."/>
            <person name="Meinhardt L.W."/>
            <person name="Bailey B.A."/>
        </authorList>
    </citation>
    <scope>NUCLEOTIDE SEQUENCE [LARGE SCALE GENOMIC DNA]</scope>
    <source>
        <strain evidence="5">zdho120</strain>
    </source>
</reference>
<evidence type="ECO:0000256" key="3">
    <source>
        <dbReference type="ARBA" id="ARBA00022679"/>
    </source>
</evidence>
<keyword evidence="5" id="KW-1185">Reference proteome</keyword>
<dbReference type="PANTHER" id="PTHR44835">
    <property type="entry name" value="UDP-N-ACETYLGLUCOSAMINE--PEPTIDE N-ACETYLGLUCOSAMINYLTRANSFERASE SPINDLY-RELATED"/>
    <property type="match status" value="1"/>
</dbReference>
<dbReference type="AlphaFoldDB" id="A0A225UJD0"/>
<dbReference type="Gene3D" id="3.40.50.11380">
    <property type="match status" value="1"/>
</dbReference>
<proteinExistence type="predicted"/>
<accession>A0A225UJD0</accession>
<dbReference type="Proteomes" id="UP000198211">
    <property type="component" value="Unassembled WGS sequence"/>
</dbReference>
<evidence type="ECO:0000256" key="1">
    <source>
        <dbReference type="ARBA" id="ARBA00004922"/>
    </source>
</evidence>
<comment type="caution">
    <text evidence="4">The sequence shown here is derived from an EMBL/GenBank/DDBJ whole genome shotgun (WGS) entry which is preliminary data.</text>
</comment>
<organism evidence="4 5">
    <name type="scientific">Phytophthora megakarya</name>
    <dbReference type="NCBI Taxonomy" id="4795"/>
    <lineage>
        <taxon>Eukaryota</taxon>
        <taxon>Sar</taxon>
        <taxon>Stramenopiles</taxon>
        <taxon>Oomycota</taxon>
        <taxon>Peronosporomycetes</taxon>
        <taxon>Peronosporales</taxon>
        <taxon>Peronosporaceae</taxon>
        <taxon>Phytophthora</taxon>
    </lineage>
</organism>
<protein>
    <recommendedName>
        <fullName evidence="6">O-GlcNAc transferase C-terminal domain-containing protein</fullName>
    </recommendedName>
</protein>
<evidence type="ECO:0008006" key="6">
    <source>
        <dbReference type="Google" id="ProtNLM"/>
    </source>
</evidence>